<dbReference type="InterPro" id="IPR002477">
    <property type="entry name" value="Peptidoglycan-bd-like"/>
</dbReference>
<reference evidence="2 3" key="1">
    <citation type="submission" date="2021-01" db="EMBL/GenBank/DDBJ databases">
        <title>Actinoplanes sp. nov. LDG1-06 isolated from lichen.</title>
        <authorList>
            <person name="Saeng-In P."/>
            <person name="Phongsopitanun W."/>
            <person name="Kanchanasin P."/>
            <person name="Yuki M."/>
            <person name="Kudo T."/>
            <person name="Ohkuma M."/>
            <person name="Tanasupawat S."/>
        </authorList>
    </citation>
    <scope>NUCLEOTIDE SEQUENCE [LARGE SCALE GENOMIC DNA]</scope>
    <source>
        <strain evidence="2 3">LDG1-06</strain>
    </source>
</reference>
<evidence type="ECO:0000313" key="2">
    <source>
        <dbReference type="EMBL" id="MBM2620864.1"/>
    </source>
</evidence>
<dbReference type="Gene3D" id="1.10.101.10">
    <property type="entry name" value="PGBD-like superfamily/PGBD"/>
    <property type="match status" value="1"/>
</dbReference>
<evidence type="ECO:0000313" key="3">
    <source>
        <dbReference type="Proteomes" id="UP000632138"/>
    </source>
</evidence>
<sequence>MFKPALRLLIGAAVLVAGVAVPAGASWANPGIRYIGPSSHYANPPDGVRCVQEVVGLAQDGQFGDQTYAAVRNWQAAKTMMADGIVGPDTGDQMIMALPESRRFFCARFMPTTFFLMDDSGNTPEGGVVTSSTRPDDAGEAVELGQPVGKCLIKNLVSQFGGAGRVFKVVWKRRLPSREEWLAAPNPVVLGGKVLWCSLMG</sequence>
<feature type="domain" description="Peptidoglycan binding-like" evidence="1">
    <location>
        <begin position="58"/>
        <end position="94"/>
    </location>
</feature>
<dbReference type="InterPro" id="IPR036366">
    <property type="entry name" value="PGBDSf"/>
</dbReference>
<dbReference type="SUPFAM" id="SSF47090">
    <property type="entry name" value="PGBD-like"/>
    <property type="match status" value="1"/>
</dbReference>
<dbReference type="EMBL" id="JAENHP010000016">
    <property type="protein sequence ID" value="MBM2620864.1"/>
    <property type="molecule type" value="Genomic_DNA"/>
</dbReference>
<organism evidence="2 3">
    <name type="scientific">Paractinoplanes ovalisporus</name>
    <dbReference type="NCBI Taxonomy" id="2810368"/>
    <lineage>
        <taxon>Bacteria</taxon>
        <taxon>Bacillati</taxon>
        <taxon>Actinomycetota</taxon>
        <taxon>Actinomycetes</taxon>
        <taxon>Micromonosporales</taxon>
        <taxon>Micromonosporaceae</taxon>
        <taxon>Paractinoplanes</taxon>
    </lineage>
</organism>
<dbReference type="Proteomes" id="UP000632138">
    <property type="component" value="Unassembled WGS sequence"/>
</dbReference>
<gene>
    <name evidence="2" type="ORF">JIG36_35725</name>
</gene>
<dbReference type="RefSeq" id="WP_203380838.1">
    <property type="nucleotide sequence ID" value="NZ_JAENHP010000016.1"/>
</dbReference>
<protein>
    <submittedName>
        <fullName evidence="2">Peptidoglycan-binding protein</fullName>
    </submittedName>
</protein>
<dbReference type="InterPro" id="IPR036365">
    <property type="entry name" value="PGBD-like_sf"/>
</dbReference>
<evidence type="ECO:0000259" key="1">
    <source>
        <dbReference type="Pfam" id="PF01471"/>
    </source>
</evidence>
<dbReference type="Pfam" id="PF01471">
    <property type="entry name" value="PG_binding_1"/>
    <property type="match status" value="1"/>
</dbReference>
<proteinExistence type="predicted"/>
<comment type="caution">
    <text evidence="2">The sequence shown here is derived from an EMBL/GenBank/DDBJ whole genome shotgun (WGS) entry which is preliminary data.</text>
</comment>
<name>A0ABS2ALW9_9ACTN</name>
<accession>A0ABS2ALW9</accession>
<keyword evidence="3" id="KW-1185">Reference proteome</keyword>